<dbReference type="Proteomes" id="UP000077755">
    <property type="component" value="Chromosome 1"/>
</dbReference>
<feature type="chain" id="PRO_5041926541" evidence="1">
    <location>
        <begin position="27"/>
        <end position="62"/>
    </location>
</feature>
<dbReference type="EMBL" id="CP093343">
    <property type="protein sequence ID" value="WOG82448.1"/>
    <property type="molecule type" value="Genomic_DNA"/>
</dbReference>
<organism evidence="2 3">
    <name type="scientific">Daucus carota subsp. sativus</name>
    <name type="common">Carrot</name>
    <dbReference type="NCBI Taxonomy" id="79200"/>
    <lineage>
        <taxon>Eukaryota</taxon>
        <taxon>Viridiplantae</taxon>
        <taxon>Streptophyta</taxon>
        <taxon>Embryophyta</taxon>
        <taxon>Tracheophyta</taxon>
        <taxon>Spermatophyta</taxon>
        <taxon>Magnoliopsida</taxon>
        <taxon>eudicotyledons</taxon>
        <taxon>Gunneridae</taxon>
        <taxon>Pentapetalae</taxon>
        <taxon>asterids</taxon>
        <taxon>campanulids</taxon>
        <taxon>Apiales</taxon>
        <taxon>Apiaceae</taxon>
        <taxon>Apioideae</taxon>
        <taxon>Scandiceae</taxon>
        <taxon>Daucinae</taxon>
        <taxon>Daucus</taxon>
        <taxon>Daucus sect. Daucus</taxon>
    </lineage>
</organism>
<evidence type="ECO:0000313" key="2">
    <source>
        <dbReference type="EMBL" id="WOG82448.1"/>
    </source>
</evidence>
<name>A0AAF0W6D8_DAUCS</name>
<feature type="signal peptide" evidence="1">
    <location>
        <begin position="1"/>
        <end position="26"/>
    </location>
</feature>
<dbReference type="AlphaFoldDB" id="A0AAF0W6D8"/>
<evidence type="ECO:0000313" key="3">
    <source>
        <dbReference type="Proteomes" id="UP000077755"/>
    </source>
</evidence>
<keyword evidence="1" id="KW-0732">Signal</keyword>
<reference evidence="2" key="2">
    <citation type="submission" date="2022-03" db="EMBL/GenBank/DDBJ databases">
        <title>Draft title - Genomic analysis of global carrot germplasm unveils the trajectory of domestication and the origin of high carotenoid orange carrot.</title>
        <authorList>
            <person name="Iorizzo M."/>
            <person name="Ellison S."/>
            <person name="Senalik D."/>
            <person name="Macko-Podgorni A."/>
            <person name="Grzebelus D."/>
            <person name="Bostan H."/>
            <person name="Rolling W."/>
            <person name="Curaba J."/>
            <person name="Simon P."/>
        </authorList>
    </citation>
    <scope>NUCLEOTIDE SEQUENCE</scope>
    <source>
        <tissue evidence="2">Leaf</tissue>
    </source>
</reference>
<evidence type="ECO:0000256" key="1">
    <source>
        <dbReference type="SAM" id="SignalP"/>
    </source>
</evidence>
<reference evidence="2" key="1">
    <citation type="journal article" date="2016" name="Nat. Genet.">
        <title>A high-quality carrot genome assembly provides new insights into carotenoid accumulation and asterid genome evolution.</title>
        <authorList>
            <person name="Iorizzo M."/>
            <person name="Ellison S."/>
            <person name="Senalik D."/>
            <person name="Zeng P."/>
            <person name="Satapoomin P."/>
            <person name="Huang J."/>
            <person name="Bowman M."/>
            <person name="Iovene M."/>
            <person name="Sanseverino W."/>
            <person name="Cavagnaro P."/>
            <person name="Yildiz M."/>
            <person name="Macko-Podgorni A."/>
            <person name="Moranska E."/>
            <person name="Grzebelus E."/>
            <person name="Grzebelus D."/>
            <person name="Ashrafi H."/>
            <person name="Zheng Z."/>
            <person name="Cheng S."/>
            <person name="Spooner D."/>
            <person name="Van Deynze A."/>
            <person name="Simon P."/>
        </authorList>
    </citation>
    <scope>NUCLEOTIDE SEQUENCE</scope>
    <source>
        <tissue evidence="2">Leaf</tissue>
    </source>
</reference>
<protein>
    <submittedName>
        <fullName evidence="2">Uncharacterized protein</fullName>
    </submittedName>
</protein>
<keyword evidence="3" id="KW-1185">Reference proteome</keyword>
<sequence length="62" mass="6703">MASSLLLAFNAIFVVIFFLMISSVQSSRPIANNYSSSSSSSCFLGLLLERAYSGPSRRGRGH</sequence>
<accession>A0AAF0W6D8</accession>
<proteinExistence type="predicted"/>
<gene>
    <name evidence="2" type="ORF">DCAR_0101612</name>
</gene>